<evidence type="ECO:0000256" key="3">
    <source>
        <dbReference type="ARBA" id="ARBA00022525"/>
    </source>
</evidence>
<keyword evidence="4" id="KW-0732">Signal</keyword>
<sequence length="264" mass="30927">MPRDIAKEAAQSSAENIQHVINGKTWWRQGVSTPQLYLKNWKPDREPRHNFHVKRLMEQVGSAFMEEQWWKVMLWVVASLLTLVEDVLSEEDNKEAQSDLHVFRLPILSPAEDLEQASRVHTPWPKALEEWPLMQEEEIQQSRWRRSPRNPNLPKISRRNRKKTKSSRDCHLERKEMRVRDFGLGYDSDEIILFKYCVGTCHSSRKNYDLALKALMENGSISGKKVSSHPCCRPTRYETVSFMDKQTTWQTIKWLSAANCSCVS</sequence>
<dbReference type="InterPro" id="IPR029034">
    <property type="entry name" value="Cystine-knot_cytokine"/>
</dbReference>
<evidence type="ECO:0000313" key="11">
    <source>
        <dbReference type="RefSeq" id="XP_029285399.1"/>
    </source>
</evidence>
<dbReference type="PANTHER" id="PTHR12173:SF8">
    <property type="entry name" value="PERSEPHIN"/>
    <property type="match status" value="1"/>
</dbReference>
<reference evidence="11" key="1">
    <citation type="submission" date="2025-08" db="UniProtKB">
        <authorList>
            <consortium name="RefSeq"/>
        </authorList>
    </citation>
    <scope>IDENTIFICATION</scope>
</reference>
<dbReference type="AlphaFoldDB" id="A0A6J2PJ56"/>
<comment type="subcellular location">
    <subcellularLocation>
        <location evidence="1">Secreted</location>
    </subcellularLocation>
</comment>
<evidence type="ECO:0000256" key="8">
    <source>
        <dbReference type="SAM" id="MobiDB-lite"/>
    </source>
</evidence>
<dbReference type="Gene3D" id="2.10.90.10">
    <property type="entry name" value="Cystine-knot cytokines"/>
    <property type="match status" value="1"/>
</dbReference>
<dbReference type="PANTHER" id="PTHR12173">
    <property type="entry name" value="GDNF SUBFAMILY OF TGF-BETA FAMILY"/>
    <property type="match status" value="1"/>
</dbReference>
<dbReference type="OrthoDB" id="9936891at2759"/>
<dbReference type="GO" id="GO:0030116">
    <property type="term" value="F:glial cell-derived neurotrophic factor receptor binding"/>
    <property type="evidence" value="ECO:0007669"/>
    <property type="project" value="InterPro"/>
</dbReference>
<dbReference type="Proteomes" id="UP000504630">
    <property type="component" value="Chromosome 4"/>
</dbReference>
<evidence type="ECO:0000256" key="4">
    <source>
        <dbReference type="ARBA" id="ARBA00022729"/>
    </source>
</evidence>
<feature type="region of interest" description="Disordered" evidence="8">
    <location>
        <begin position="139"/>
        <end position="170"/>
    </location>
</feature>
<evidence type="ECO:0000256" key="6">
    <source>
        <dbReference type="ARBA" id="ARBA00023157"/>
    </source>
</evidence>
<comment type="similarity">
    <text evidence="2">Belongs to the TGF-beta family. GDNF subfamily.</text>
</comment>
<dbReference type="Pfam" id="PF00019">
    <property type="entry name" value="TGF_beta"/>
    <property type="match status" value="1"/>
</dbReference>
<dbReference type="InParanoid" id="A0A6J2PJ56"/>
<evidence type="ECO:0000256" key="2">
    <source>
        <dbReference type="ARBA" id="ARBA00009832"/>
    </source>
</evidence>
<evidence type="ECO:0000256" key="7">
    <source>
        <dbReference type="RuleBase" id="RU000354"/>
    </source>
</evidence>
<feature type="domain" description="TGF-beta family profile" evidence="9">
    <location>
        <begin position="143"/>
        <end position="263"/>
    </location>
</feature>
<accession>A0A6J2PJ56</accession>
<dbReference type="CDD" id="cd19381">
    <property type="entry name" value="TGF_beta_Artemin"/>
    <property type="match status" value="1"/>
</dbReference>
<dbReference type="GO" id="GO:0005576">
    <property type="term" value="C:extracellular region"/>
    <property type="evidence" value="ECO:0007669"/>
    <property type="project" value="UniProtKB-SubCell"/>
</dbReference>
<evidence type="ECO:0000256" key="1">
    <source>
        <dbReference type="ARBA" id="ARBA00004613"/>
    </source>
</evidence>
<keyword evidence="3" id="KW-0964">Secreted</keyword>
<dbReference type="RefSeq" id="XP_029285399.1">
    <property type="nucleotide sequence ID" value="XM_029429539.1"/>
</dbReference>
<name>A0A6J2PJ56_COTGO</name>
<keyword evidence="6" id="KW-1015">Disulfide bond</keyword>
<dbReference type="InterPro" id="IPR043401">
    <property type="entry name" value="GDNF_fam"/>
</dbReference>
<protein>
    <submittedName>
        <fullName evidence="11">Artemin</fullName>
    </submittedName>
</protein>
<dbReference type="SUPFAM" id="SSF57501">
    <property type="entry name" value="Cystine-knot cytokines"/>
    <property type="match status" value="1"/>
</dbReference>
<proteinExistence type="inferred from homology"/>
<evidence type="ECO:0000313" key="10">
    <source>
        <dbReference type="Proteomes" id="UP000504630"/>
    </source>
</evidence>
<dbReference type="InterPro" id="IPR001839">
    <property type="entry name" value="TGF-b_C"/>
</dbReference>
<dbReference type="PROSITE" id="PS51362">
    <property type="entry name" value="TGF_BETA_2"/>
    <property type="match status" value="1"/>
</dbReference>
<dbReference type="GeneID" id="115006912"/>
<dbReference type="KEGG" id="cgob:115006912"/>
<keyword evidence="10" id="KW-1185">Reference proteome</keyword>
<dbReference type="GO" id="GO:0030971">
    <property type="term" value="F:receptor tyrosine kinase binding"/>
    <property type="evidence" value="ECO:0007669"/>
    <property type="project" value="InterPro"/>
</dbReference>
<dbReference type="GO" id="GO:0008083">
    <property type="term" value="F:growth factor activity"/>
    <property type="evidence" value="ECO:0007669"/>
    <property type="project" value="UniProtKB-KW"/>
</dbReference>
<gene>
    <name evidence="11" type="primary">artn</name>
</gene>
<dbReference type="GO" id="GO:0048731">
    <property type="term" value="P:system development"/>
    <property type="evidence" value="ECO:0007669"/>
    <property type="project" value="UniProtKB-ARBA"/>
</dbReference>
<dbReference type="CTD" id="9048"/>
<organism evidence="10 11">
    <name type="scientific">Cottoperca gobio</name>
    <name type="common">Frogmouth</name>
    <name type="synonym">Aphritis gobio</name>
    <dbReference type="NCBI Taxonomy" id="56716"/>
    <lineage>
        <taxon>Eukaryota</taxon>
        <taxon>Metazoa</taxon>
        <taxon>Chordata</taxon>
        <taxon>Craniata</taxon>
        <taxon>Vertebrata</taxon>
        <taxon>Euteleostomi</taxon>
        <taxon>Actinopterygii</taxon>
        <taxon>Neopterygii</taxon>
        <taxon>Teleostei</taxon>
        <taxon>Neoteleostei</taxon>
        <taxon>Acanthomorphata</taxon>
        <taxon>Eupercaria</taxon>
        <taxon>Perciformes</taxon>
        <taxon>Notothenioidei</taxon>
        <taxon>Bovichtidae</taxon>
        <taxon>Cottoperca</taxon>
    </lineage>
</organism>
<feature type="compositionally biased region" description="Basic residues" evidence="8">
    <location>
        <begin position="156"/>
        <end position="165"/>
    </location>
</feature>
<evidence type="ECO:0000259" key="9">
    <source>
        <dbReference type="PROSITE" id="PS51362"/>
    </source>
</evidence>
<evidence type="ECO:0000256" key="5">
    <source>
        <dbReference type="ARBA" id="ARBA00023030"/>
    </source>
</evidence>
<keyword evidence="5 7" id="KW-0339">Growth factor</keyword>